<dbReference type="EMBL" id="CP093366">
    <property type="protein sequence ID" value="UQS81851.1"/>
    <property type="molecule type" value="Genomic_DNA"/>
</dbReference>
<dbReference type="SUPFAM" id="SSF52047">
    <property type="entry name" value="RNI-like"/>
    <property type="match status" value="1"/>
</dbReference>
<sequence length="209" mass="23458">MFSFCVKLKSLDLSDFDTSNVNIMISMFHYCSSLSNLNLSSFNTSKVTNMRYMFDGCSSLNSLDLSSFDTSLGSQLYLNNDPHLSHIVAYPNLQLVLNSDDRTGKTMPGNNQKVVSNDWVATNGYQSHRKYTADQLSKLKGRDQVTTTYEWDFGQVTADQTVEKKAVTRTINVYQPDGIVQATTQTAVIQRTVKYNDDGTETYGDWSTA</sequence>
<keyword evidence="2" id="KW-1185">Reference proteome</keyword>
<dbReference type="NCBIfam" id="TIGR02167">
    <property type="entry name" value="Liste_lipo_26"/>
    <property type="match status" value="3"/>
</dbReference>
<name>A0ABY4P8C6_9LACO</name>
<gene>
    <name evidence="1" type="ORF">MOO45_06560</name>
</gene>
<dbReference type="InterPro" id="IPR032675">
    <property type="entry name" value="LRR_dom_sf"/>
</dbReference>
<proteinExistence type="predicted"/>
<accession>A0ABY4P8C6</accession>
<evidence type="ECO:0000313" key="2">
    <source>
        <dbReference type="Proteomes" id="UP000831495"/>
    </source>
</evidence>
<evidence type="ECO:0000313" key="1">
    <source>
        <dbReference type="EMBL" id="UQS81851.1"/>
    </source>
</evidence>
<dbReference type="InterPro" id="IPR011889">
    <property type="entry name" value="Liste_lipo_26"/>
</dbReference>
<protein>
    <submittedName>
        <fullName evidence="1">BspA family leucine-rich repeat surface protein</fullName>
    </submittedName>
</protein>
<dbReference type="Gene3D" id="3.80.10.10">
    <property type="entry name" value="Ribonuclease Inhibitor"/>
    <property type="match status" value="1"/>
</dbReference>
<dbReference type="Proteomes" id="UP000831495">
    <property type="component" value="Chromosome"/>
</dbReference>
<dbReference type="InterPro" id="IPR005046">
    <property type="entry name" value="DUF285"/>
</dbReference>
<reference evidence="1" key="1">
    <citation type="journal article" date="2022" name="Int. J. Syst. Evol. Microbiol.">
        <title>Apilactobacillus apisilvae sp. nov., Nicolia spurrieriana gen. nov. sp. nov., Bombilactobacillus folatiphilus sp. nov. and Bombilactobacillus thymidiniphilus sp. nov., four new lactic acid bacterial isolates from stingless bees Tetragonula carbonaria and Austroplebeia australis.</title>
        <authorList>
            <person name="Oliphant S.A."/>
            <person name="Watson-Haigh N.S."/>
            <person name="Sumby K.M."/>
            <person name="Gardner J."/>
            <person name="Groom S."/>
            <person name="Jiranek V."/>
        </authorList>
    </citation>
    <scope>NUCLEOTIDE SEQUENCE</scope>
    <source>
        <strain evidence="1">SG4_D2</strain>
    </source>
</reference>
<dbReference type="Pfam" id="PF03382">
    <property type="entry name" value="DUF285"/>
    <property type="match status" value="1"/>
</dbReference>
<organism evidence="1 2">
    <name type="scientific">Bombilactobacillus folatiphilus</name>
    <dbReference type="NCBI Taxonomy" id="2923362"/>
    <lineage>
        <taxon>Bacteria</taxon>
        <taxon>Bacillati</taxon>
        <taxon>Bacillota</taxon>
        <taxon>Bacilli</taxon>
        <taxon>Lactobacillales</taxon>
        <taxon>Lactobacillaceae</taxon>
        <taxon>Bombilactobacillus</taxon>
    </lineage>
</organism>